<evidence type="ECO:0000313" key="1">
    <source>
        <dbReference type="EMBL" id="CEK74041.1"/>
    </source>
</evidence>
<name>A0A0B7A1R7_9EUPU</name>
<sequence>MFSVVETPTQVESIGNHLSTPLISHCMTRLVYVASRSHSNCDSTYTTTYTRV</sequence>
<reference evidence="1" key="1">
    <citation type="submission" date="2014-12" db="EMBL/GenBank/DDBJ databases">
        <title>Insight into the proteome of Arion vulgaris.</title>
        <authorList>
            <person name="Aradska J."/>
            <person name="Bulat T."/>
            <person name="Smidak R."/>
            <person name="Sarate P."/>
            <person name="Gangsoo J."/>
            <person name="Sialana F."/>
            <person name="Bilban M."/>
            <person name="Lubec G."/>
        </authorList>
    </citation>
    <scope>NUCLEOTIDE SEQUENCE</scope>
    <source>
        <tissue evidence="1">Skin</tissue>
    </source>
</reference>
<gene>
    <name evidence="1" type="primary">ORF89414</name>
</gene>
<dbReference type="EMBL" id="HACG01027176">
    <property type="protein sequence ID" value="CEK74041.1"/>
    <property type="molecule type" value="Transcribed_RNA"/>
</dbReference>
<organism evidence="1">
    <name type="scientific">Arion vulgaris</name>
    <dbReference type="NCBI Taxonomy" id="1028688"/>
    <lineage>
        <taxon>Eukaryota</taxon>
        <taxon>Metazoa</taxon>
        <taxon>Spiralia</taxon>
        <taxon>Lophotrochozoa</taxon>
        <taxon>Mollusca</taxon>
        <taxon>Gastropoda</taxon>
        <taxon>Heterobranchia</taxon>
        <taxon>Euthyneura</taxon>
        <taxon>Panpulmonata</taxon>
        <taxon>Eupulmonata</taxon>
        <taxon>Stylommatophora</taxon>
        <taxon>Helicina</taxon>
        <taxon>Arionoidea</taxon>
        <taxon>Arionidae</taxon>
        <taxon>Arion</taxon>
    </lineage>
</organism>
<proteinExistence type="predicted"/>
<dbReference type="AlphaFoldDB" id="A0A0B7A1R7"/>
<protein>
    <submittedName>
        <fullName evidence="1">Uncharacterized protein</fullName>
    </submittedName>
</protein>
<feature type="non-terminal residue" evidence="1">
    <location>
        <position position="52"/>
    </location>
</feature>
<accession>A0A0B7A1R7</accession>